<dbReference type="Gene3D" id="3.40.50.1820">
    <property type="entry name" value="alpha/beta hydrolase"/>
    <property type="match status" value="1"/>
</dbReference>
<feature type="active site" description="Charge relay system" evidence="1">
    <location>
        <position position="300"/>
    </location>
</feature>
<dbReference type="RefSeq" id="WP_141449327.1">
    <property type="nucleotide sequence ID" value="NZ_CP041217.1"/>
</dbReference>
<dbReference type="PANTHER" id="PTHR40111">
    <property type="entry name" value="CEPHALOSPORIN-C DEACETYLASE"/>
    <property type="match status" value="1"/>
</dbReference>
<dbReference type="EMBL" id="CP041217">
    <property type="protein sequence ID" value="QDH22786.1"/>
    <property type="molecule type" value="Genomic_DNA"/>
</dbReference>
<organism evidence="4 5">
    <name type="scientific">Saccharibacillus brassicae</name>
    <dbReference type="NCBI Taxonomy" id="2583377"/>
    <lineage>
        <taxon>Bacteria</taxon>
        <taxon>Bacillati</taxon>
        <taxon>Bacillota</taxon>
        <taxon>Bacilli</taxon>
        <taxon>Bacillales</taxon>
        <taxon>Paenibacillaceae</taxon>
        <taxon>Saccharibacillus</taxon>
    </lineage>
</organism>
<dbReference type="Proteomes" id="UP000316968">
    <property type="component" value="Chromosome"/>
</dbReference>
<evidence type="ECO:0000256" key="2">
    <source>
        <dbReference type="PIRSR" id="PIRSR639069-2"/>
    </source>
</evidence>
<feature type="domain" description="Acetyl xylan esterase" evidence="3">
    <location>
        <begin position="10"/>
        <end position="301"/>
    </location>
</feature>
<dbReference type="PANTHER" id="PTHR40111:SF1">
    <property type="entry name" value="CEPHALOSPORIN-C DEACETYLASE"/>
    <property type="match status" value="1"/>
</dbReference>
<name>A0A4Y6V290_SACBS</name>
<dbReference type="SUPFAM" id="SSF53474">
    <property type="entry name" value="alpha/beta-Hydrolases"/>
    <property type="match status" value="1"/>
</dbReference>
<dbReference type="OrthoDB" id="9770528at2"/>
<dbReference type="GO" id="GO:0005976">
    <property type="term" value="P:polysaccharide metabolic process"/>
    <property type="evidence" value="ECO:0007669"/>
    <property type="project" value="TreeGrafter"/>
</dbReference>
<accession>A0A4Y6V290</accession>
<feature type="active site" description="Nucleophile" evidence="1">
    <location>
        <position position="186"/>
    </location>
</feature>
<evidence type="ECO:0000256" key="1">
    <source>
        <dbReference type="PIRSR" id="PIRSR639069-1"/>
    </source>
</evidence>
<dbReference type="InterPro" id="IPR029058">
    <property type="entry name" value="AB_hydrolase_fold"/>
</dbReference>
<evidence type="ECO:0000259" key="3">
    <source>
        <dbReference type="Pfam" id="PF05448"/>
    </source>
</evidence>
<keyword evidence="5" id="KW-1185">Reference proteome</keyword>
<dbReference type="AlphaFoldDB" id="A0A4Y6V290"/>
<sequence length="322" mass="35108">MTNSIQNRIRELERRSPILTAEDDLDVFWEATLASYADKPLNGTRELVHTPMGGMRAYKSTYEGADDTPLHAWYLTPAAEPADGGKFPCVVHYHGYGGGKGMPEQFAHYILMGFAVLSVDVRGQGGETGSRLDQPYGAAKGWLTPGILDRETAYYRAITIDAIRAAEWAAAQPETDPDRVLLIGGSQGGGLALIVSALSGVPKAAVAHIPNMCQMDFGILNANSSLSEAAEFVSRHPGHLDAVLRTLSYFDNVNLAHRIRIPVMVSCGLKDLCCMPETVYAAYNRIVSDKEMRVYPFDGHWVSDGQNRLAMEFLARQAGLSS</sequence>
<dbReference type="InterPro" id="IPR008391">
    <property type="entry name" value="AXE1_dom"/>
</dbReference>
<dbReference type="GO" id="GO:0052689">
    <property type="term" value="F:carboxylic ester hydrolase activity"/>
    <property type="evidence" value="ECO:0007669"/>
    <property type="project" value="TreeGrafter"/>
</dbReference>
<gene>
    <name evidence="4" type="ORF">FFV09_19210</name>
</gene>
<reference evidence="4 5" key="1">
    <citation type="submission" date="2019-06" db="EMBL/GenBank/DDBJ databases">
        <title>Saccharibacillus brassicae sp. nov., an endophytic bacterium isolated from Chinese cabbage seeds (Brassica pekinensis).</title>
        <authorList>
            <person name="Jiang L."/>
            <person name="Lee J."/>
            <person name="Kim S.W."/>
        </authorList>
    </citation>
    <scope>NUCLEOTIDE SEQUENCE [LARGE SCALE GENOMIC DNA]</scope>
    <source>
        <strain evidence="5">KCTC 43072 / ATSA2</strain>
    </source>
</reference>
<dbReference type="Pfam" id="PF05448">
    <property type="entry name" value="AXE1"/>
    <property type="match status" value="1"/>
</dbReference>
<feature type="active site" description="Charge relay system" evidence="1">
    <location>
        <position position="271"/>
    </location>
</feature>
<evidence type="ECO:0000313" key="4">
    <source>
        <dbReference type="EMBL" id="QDH22786.1"/>
    </source>
</evidence>
<protein>
    <submittedName>
        <fullName evidence="4">Acetylxylan esterase</fullName>
    </submittedName>
</protein>
<proteinExistence type="predicted"/>
<feature type="binding site" evidence="2">
    <location>
        <position position="96"/>
    </location>
    <ligand>
        <name>substrate</name>
    </ligand>
</feature>
<evidence type="ECO:0000313" key="5">
    <source>
        <dbReference type="Proteomes" id="UP000316968"/>
    </source>
</evidence>
<dbReference type="KEGG" id="saca:FFV09_19210"/>
<dbReference type="InterPro" id="IPR039069">
    <property type="entry name" value="CE7"/>
</dbReference>